<protein>
    <submittedName>
        <fullName evidence="1">Uncharacterized protein</fullName>
    </submittedName>
</protein>
<sequence>MLWRLLTGRSPRAQAEFCRTGDLQKHSVGRKLFEVEERYRRVLSGKEKVLGDCNKSTRNTVYIFGFVHFTHRKISEGGINVFHLHCLVEMWRLGLTTLQHSLQEIAWQLDAKIGVSITRKTR</sequence>
<dbReference type="VEuPathDB" id="FungiDB:P174DRAFT_59819"/>
<dbReference type="Proteomes" id="UP000234474">
    <property type="component" value="Unassembled WGS sequence"/>
</dbReference>
<name>A0A2I1BU00_ASPN1</name>
<dbReference type="GeneID" id="36539734"/>
<proteinExistence type="predicted"/>
<gene>
    <name evidence="1" type="ORF">P174DRAFT_59819</name>
</gene>
<evidence type="ECO:0000313" key="1">
    <source>
        <dbReference type="EMBL" id="PKX88883.1"/>
    </source>
</evidence>
<dbReference type="AlphaFoldDB" id="A0A2I1BU00"/>
<dbReference type="RefSeq" id="XP_024677478.1">
    <property type="nucleotide sequence ID" value="XM_024832398.1"/>
</dbReference>
<reference evidence="2" key="1">
    <citation type="journal article" date="2018" name="Proc. Natl. Acad. Sci. U.S.A.">
        <title>Linking secondary metabolites to gene clusters through genome sequencing of six diverse Aspergillus species.</title>
        <authorList>
            <person name="Kaerboelling I."/>
            <person name="Vesth T.C."/>
            <person name="Frisvad J.C."/>
            <person name="Nybo J.L."/>
            <person name="Theobald S."/>
            <person name="Kuo A."/>
            <person name="Bowyer P."/>
            <person name="Matsuda Y."/>
            <person name="Mondo S."/>
            <person name="Lyhne E.K."/>
            <person name="Kogle M.E."/>
            <person name="Clum A."/>
            <person name="Lipzen A."/>
            <person name="Salamov A."/>
            <person name="Ngan C.Y."/>
            <person name="Daum C."/>
            <person name="Chiniquy J."/>
            <person name="Barry K."/>
            <person name="LaButti K."/>
            <person name="Haridas S."/>
            <person name="Simmons B.A."/>
            <person name="Magnuson J.K."/>
            <person name="Mortensen U.H."/>
            <person name="Larsen T.O."/>
            <person name="Grigoriev I.V."/>
            <person name="Baker S.E."/>
            <person name="Andersen M.R."/>
        </authorList>
    </citation>
    <scope>NUCLEOTIDE SEQUENCE [LARGE SCALE GENOMIC DNA]</scope>
    <source>
        <strain evidence="2">IBT 16806</strain>
    </source>
</reference>
<keyword evidence="2" id="KW-1185">Reference proteome</keyword>
<organism evidence="1 2">
    <name type="scientific">Aspergillus novofumigatus (strain IBT 16806)</name>
    <dbReference type="NCBI Taxonomy" id="1392255"/>
    <lineage>
        <taxon>Eukaryota</taxon>
        <taxon>Fungi</taxon>
        <taxon>Dikarya</taxon>
        <taxon>Ascomycota</taxon>
        <taxon>Pezizomycotina</taxon>
        <taxon>Eurotiomycetes</taxon>
        <taxon>Eurotiomycetidae</taxon>
        <taxon>Eurotiales</taxon>
        <taxon>Aspergillaceae</taxon>
        <taxon>Aspergillus</taxon>
        <taxon>Aspergillus subgen. Fumigati</taxon>
    </lineage>
</organism>
<comment type="caution">
    <text evidence="1">The sequence shown here is derived from an EMBL/GenBank/DDBJ whole genome shotgun (WGS) entry which is preliminary data.</text>
</comment>
<accession>A0A2I1BU00</accession>
<dbReference type="EMBL" id="MSZS01000011">
    <property type="protein sequence ID" value="PKX88883.1"/>
    <property type="molecule type" value="Genomic_DNA"/>
</dbReference>
<evidence type="ECO:0000313" key="2">
    <source>
        <dbReference type="Proteomes" id="UP000234474"/>
    </source>
</evidence>